<keyword evidence="4 12" id="KW-0894">Sodium channel</keyword>
<keyword evidence="6" id="KW-1133">Transmembrane helix</keyword>
<organism evidence="13 14">
    <name type="scientific">Frankliniella occidentalis</name>
    <name type="common">Western flower thrips</name>
    <name type="synonym">Euthrips occidentalis</name>
    <dbReference type="NCBI Taxonomy" id="133901"/>
    <lineage>
        <taxon>Eukaryota</taxon>
        <taxon>Metazoa</taxon>
        <taxon>Ecdysozoa</taxon>
        <taxon>Arthropoda</taxon>
        <taxon>Hexapoda</taxon>
        <taxon>Insecta</taxon>
        <taxon>Pterygota</taxon>
        <taxon>Neoptera</taxon>
        <taxon>Paraneoptera</taxon>
        <taxon>Thysanoptera</taxon>
        <taxon>Terebrantia</taxon>
        <taxon>Thripoidea</taxon>
        <taxon>Thripidae</taxon>
        <taxon>Frankliniella</taxon>
    </lineage>
</organism>
<comment type="similarity">
    <text evidence="2 12">Belongs to the amiloride-sensitive sodium channel (TC 1.A.6) family.</text>
</comment>
<evidence type="ECO:0000256" key="5">
    <source>
        <dbReference type="ARBA" id="ARBA00022692"/>
    </source>
</evidence>
<evidence type="ECO:0000256" key="9">
    <source>
        <dbReference type="ARBA" id="ARBA00023136"/>
    </source>
</evidence>
<keyword evidence="10 12" id="KW-0739">Sodium transport</keyword>
<feature type="non-terminal residue" evidence="14">
    <location>
        <position position="138"/>
    </location>
</feature>
<evidence type="ECO:0000313" key="13">
    <source>
        <dbReference type="Proteomes" id="UP000504606"/>
    </source>
</evidence>
<keyword evidence="11 12" id="KW-0407">Ion channel</keyword>
<evidence type="ECO:0000256" key="7">
    <source>
        <dbReference type="ARBA" id="ARBA00023053"/>
    </source>
</evidence>
<keyword evidence="3 12" id="KW-0813">Transport</keyword>
<evidence type="ECO:0000313" key="14">
    <source>
        <dbReference type="RefSeq" id="XP_052132958.1"/>
    </source>
</evidence>
<evidence type="ECO:0000256" key="3">
    <source>
        <dbReference type="ARBA" id="ARBA00022448"/>
    </source>
</evidence>
<evidence type="ECO:0000256" key="12">
    <source>
        <dbReference type="RuleBase" id="RU000679"/>
    </source>
</evidence>
<evidence type="ECO:0000256" key="6">
    <source>
        <dbReference type="ARBA" id="ARBA00022989"/>
    </source>
</evidence>
<dbReference type="InterPro" id="IPR001873">
    <property type="entry name" value="ENaC"/>
</dbReference>
<dbReference type="GO" id="GO:0016020">
    <property type="term" value="C:membrane"/>
    <property type="evidence" value="ECO:0007669"/>
    <property type="project" value="UniProtKB-SubCell"/>
</dbReference>
<name>A0A9C6XVU6_FRAOC</name>
<evidence type="ECO:0000256" key="10">
    <source>
        <dbReference type="ARBA" id="ARBA00023201"/>
    </source>
</evidence>
<dbReference type="OrthoDB" id="6502088at2759"/>
<dbReference type="Proteomes" id="UP000504606">
    <property type="component" value="Unplaced"/>
</dbReference>
<accession>A0A9C6XVU6</accession>
<evidence type="ECO:0000256" key="8">
    <source>
        <dbReference type="ARBA" id="ARBA00023065"/>
    </source>
</evidence>
<keyword evidence="8 12" id="KW-0406">Ion transport</keyword>
<keyword evidence="5 12" id="KW-0812">Transmembrane</keyword>
<keyword evidence="9" id="KW-0472">Membrane</keyword>
<dbReference type="GO" id="GO:0005272">
    <property type="term" value="F:sodium channel activity"/>
    <property type="evidence" value="ECO:0007669"/>
    <property type="project" value="UniProtKB-KW"/>
</dbReference>
<proteinExistence type="inferred from homology"/>
<keyword evidence="13" id="KW-1185">Reference proteome</keyword>
<gene>
    <name evidence="14" type="primary">LOC113206461</name>
</gene>
<sequence>MAYLVELIVPRARNASRFARLQQVLDQNGMSVDDVMFSVSPSCDEMLVMCRWKRQRCAQCSDLFRKVRTAYGYCCSFNYADRELDSITWRPRSRGCVGPTVPVVHRTSSCGFTNGLSVAVHVKPGEYFSSLVPSYSVM</sequence>
<keyword evidence="7" id="KW-0915">Sodium</keyword>
<dbReference type="KEGG" id="foc:113206461"/>
<protein>
    <submittedName>
        <fullName evidence="14">Sodium channel protein Nach-like</fullName>
    </submittedName>
</protein>
<reference evidence="14" key="1">
    <citation type="submission" date="2025-08" db="UniProtKB">
        <authorList>
            <consortium name="RefSeq"/>
        </authorList>
    </citation>
    <scope>IDENTIFICATION</scope>
    <source>
        <tissue evidence="14">Whole organism</tissue>
    </source>
</reference>
<evidence type="ECO:0000256" key="11">
    <source>
        <dbReference type="ARBA" id="ARBA00023303"/>
    </source>
</evidence>
<evidence type="ECO:0000256" key="1">
    <source>
        <dbReference type="ARBA" id="ARBA00004141"/>
    </source>
</evidence>
<dbReference type="AlphaFoldDB" id="A0A9C6XVU6"/>
<dbReference type="GeneID" id="113206461"/>
<evidence type="ECO:0000256" key="4">
    <source>
        <dbReference type="ARBA" id="ARBA00022461"/>
    </source>
</evidence>
<dbReference type="Gene3D" id="2.60.470.10">
    <property type="entry name" value="Acid-sensing ion channels like domains"/>
    <property type="match status" value="1"/>
</dbReference>
<dbReference type="RefSeq" id="XP_052132958.1">
    <property type="nucleotide sequence ID" value="XM_052276998.1"/>
</dbReference>
<evidence type="ECO:0000256" key="2">
    <source>
        <dbReference type="ARBA" id="ARBA00007193"/>
    </source>
</evidence>
<dbReference type="Pfam" id="PF00858">
    <property type="entry name" value="ASC"/>
    <property type="match status" value="1"/>
</dbReference>
<comment type="subcellular location">
    <subcellularLocation>
        <location evidence="1">Membrane</location>
        <topology evidence="1">Multi-pass membrane protein</topology>
    </subcellularLocation>
</comment>